<reference evidence="1 2" key="1">
    <citation type="submission" date="2013-02" db="EMBL/GenBank/DDBJ databases">
        <authorList>
            <person name="Genoscope - CEA"/>
        </authorList>
    </citation>
    <scope>NUCLEOTIDE SEQUENCE [LARGE SCALE GENOMIC DNA]</scope>
    <source>
        <strain evidence="1 2">STM 2683</strain>
    </source>
</reference>
<proteinExistence type="predicted"/>
<dbReference type="AlphaFoldDB" id="M5F2M3"/>
<gene>
    <name evidence="1" type="ORF">MESS2_220033</name>
</gene>
<evidence type="ECO:0000313" key="2">
    <source>
        <dbReference type="Proteomes" id="UP000012062"/>
    </source>
</evidence>
<accession>M5F2M3</accession>
<dbReference type="EMBL" id="CAUM01000087">
    <property type="protein sequence ID" value="CCV06061.1"/>
    <property type="molecule type" value="Genomic_DNA"/>
</dbReference>
<dbReference type="Proteomes" id="UP000012062">
    <property type="component" value="Unassembled WGS sequence"/>
</dbReference>
<evidence type="ECO:0000313" key="1">
    <source>
        <dbReference type="EMBL" id="CCV06061.1"/>
    </source>
</evidence>
<organism evidence="1 2">
    <name type="scientific">Mesorhizobium metallidurans STM 2683</name>
    <dbReference type="NCBI Taxonomy" id="1297569"/>
    <lineage>
        <taxon>Bacteria</taxon>
        <taxon>Pseudomonadati</taxon>
        <taxon>Pseudomonadota</taxon>
        <taxon>Alphaproteobacteria</taxon>
        <taxon>Hyphomicrobiales</taxon>
        <taxon>Phyllobacteriaceae</taxon>
        <taxon>Mesorhizobium</taxon>
    </lineage>
</organism>
<sequence>MLSTKKLRLRKLATLSQSSTNASARKIGIYSCLLILDSEIMKQIQSVIAWLCVRCIGSVLAVALAEEMRRKYSRHHVAMTDQPPRGND</sequence>
<protein>
    <submittedName>
        <fullName evidence="1">Uncharacterized protein</fullName>
    </submittedName>
</protein>
<name>M5F2M3_9HYPH</name>
<keyword evidence="2" id="KW-1185">Reference proteome</keyword>
<comment type="caution">
    <text evidence="1">The sequence shown here is derived from an EMBL/GenBank/DDBJ whole genome shotgun (WGS) entry which is preliminary data.</text>
</comment>